<accession>A0A0J1BD04</accession>
<protein>
    <submittedName>
        <fullName evidence="1">Signal peptide and transmembrane protein</fullName>
    </submittedName>
</protein>
<reference evidence="1" key="1">
    <citation type="submission" date="2015-05" db="EMBL/GenBank/DDBJ databases">
        <title>Permanent draft genome of Rhodopirellula islandicus K833.</title>
        <authorList>
            <person name="Kizina J."/>
            <person name="Richter M."/>
            <person name="Glockner F.O."/>
            <person name="Harder J."/>
        </authorList>
    </citation>
    <scope>NUCLEOTIDE SEQUENCE [LARGE SCALE GENOMIC DNA]</scope>
    <source>
        <strain evidence="1">K833</strain>
    </source>
</reference>
<keyword evidence="2" id="KW-1185">Reference proteome</keyword>
<name>A0A0J1BD04_RHOIS</name>
<dbReference type="EMBL" id="LECT01000028">
    <property type="protein sequence ID" value="KLU04487.1"/>
    <property type="molecule type" value="Genomic_DNA"/>
</dbReference>
<keyword evidence="1" id="KW-0472">Membrane</keyword>
<keyword evidence="1" id="KW-0812">Transmembrane</keyword>
<evidence type="ECO:0000313" key="1">
    <source>
        <dbReference type="EMBL" id="KLU04487.1"/>
    </source>
</evidence>
<comment type="caution">
    <text evidence="1">The sequence shown here is derived from an EMBL/GenBank/DDBJ whole genome shotgun (WGS) entry which is preliminary data.</text>
</comment>
<organism evidence="1 2">
    <name type="scientific">Rhodopirellula islandica</name>
    <dbReference type="NCBI Taxonomy" id="595434"/>
    <lineage>
        <taxon>Bacteria</taxon>
        <taxon>Pseudomonadati</taxon>
        <taxon>Planctomycetota</taxon>
        <taxon>Planctomycetia</taxon>
        <taxon>Pirellulales</taxon>
        <taxon>Pirellulaceae</taxon>
        <taxon>Rhodopirellula</taxon>
    </lineage>
</organism>
<evidence type="ECO:0000313" key="2">
    <source>
        <dbReference type="Proteomes" id="UP000036367"/>
    </source>
</evidence>
<dbReference type="RefSeq" id="WP_236696306.1">
    <property type="nucleotide sequence ID" value="NZ_LECT01000028.1"/>
</dbReference>
<gene>
    <name evidence="1" type="ORF">RISK_003541</name>
</gene>
<dbReference type="Proteomes" id="UP000036367">
    <property type="component" value="Unassembled WGS sequence"/>
</dbReference>
<sequence length="256" mass="28105">MSRSLFAPVHPPNAKLSDAMTKTRFESILRIAVALVGFAAVTWSASSAHAVEGTELTSRKAIWAPLLPTYQGDSGDSVGFLTDIRGHHRFDGYRTSVEGNVTYAVSDNTEMYGFDAILRDTWTFGVHDLSAGTGYSQMEWKQEISDNELDNSYRGAVVVAGWETAFGRRPVWVDLRLGLYDLDGQFVSSDGLTTGSNNKFTTTYGIDVKHDICVWGIPGRTVLGIDYLADYATWDGANMGFDDAVVLKAGFELLLY</sequence>
<proteinExistence type="predicted"/>
<dbReference type="AlphaFoldDB" id="A0A0J1BD04"/>
<dbReference type="PATRIC" id="fig|595434.4.peg.3371"/>